<evidence type="ECO:0000256" key="2">
    <source>
        <dbReference type="ARBA" id="ARBA00022679"/>
    </source>
</evidence>
<comment type="function">
    <text evidence="4">Could be a S-adenosyl-L-methionine-dependent methyltransferase.</text>
</comment>
<dbReference type="EC" id="2.1.1.-" evidence="4"/>
<keyword evidence="7" id="KW-1185">Reference proteome</keyword>
<dbReference type="PANTHER" id="PTHR43861">
    <property type="entry name" value="TRANS-ACONITATE 2-METHYLTRANSFERASE-RELATED"/>
    <property type="match status" value="1"/>
</dbReference>
<dbReference type="EMBL" id="LNQN01000002">
    <property type="protein sequence ID" value="KSU83829.1"/>
    <property type="molecule type" value="Genomic_DNA"/>
</dbReference>
<evidence type="ECO:0000256" key="4">
    <source>
        <dbReference type="HAMAP-Rule" id="MF_02100"/>
    </source>
</evidence>
<dbReference type="SUPFAM" id="SSF53335">
    <property type="entry name" value="S-adenosyl-L-methionine-dependent methyltransferases"/>
    <property type="match status" value="1"/>
</dbReference>
<accession>A0A0V8JA32</accession>
<dbReference type="InterPro" id="IPR041698">
    <property type="entry name" value="Methyltransf_25"/>
</dbReference>
<dbReference type="CDD" id="cd02440">
    <property type="entry name" value="AdoMet_MTases"/>
    <property type="match status" value="1"/>
</dbReference>
<keyword evidence="2 4" id="KW-0808">Transferase</keyword>
<evidence type="ECO:0000313" key="7">
    <source>
        <dbReference type="Proteomes" id="UP000054099"/>
    </source>
</evidence>
<feature type="domain" description="Methyltransferase" evidence="5">
    <location>
        <begin position="49"/>
        <end position="139"/>
    </location>
</feature>
<keyword evidence="3 4" id="KW-0949">S-adenosyl-L-methionine</keyword>
<dbReference type="InterPro" id="IPR023553">
    <property type="entry name" value="Uncharacterised_MeTfrase_YrrT"/>
</dbReference>
<keyword evidence="1 4" id="KW-0489">Methyltransferase</keyword>
<comment type="caution">
    <text evidence="6">The sequence shown here is derived from an EMBL/GenBank/DDBJ whole genome shotgun (WGS) entry which is preliminary data.</text>
</comment>
<protein>
    <recommendedName>
        <fullName evidence="4">Uncharacterized methyltransferase AS030_14950</fullName>
        <ecNumber evidence="4">2.1.1.-</ecNumber>
    </recommendedName>
</protein>
<gene>
    <name evidence="6" type="ORF">AS030_14950</name>
</gene>
<dbReference type="Pfam" id="PF13649">
    <property type="entry name" value="Methyltransf_25"/>
    <property type="match status" value="1"/>
</dbReference>
<feature type="binding site" evidence="4">
    <location>
        <position position="96"/>
    </location>
    <ligand>
        <name>S-adenosyl-L-methionine</name>
        <dbReference type="ChEBI" id="CHEBI:59789"/>
    </ligand>
</feature>
<dbReference type="RefSeq" id="WP_061972709.1">
    <property type="nucleotide sequence ID" value="NZ_FMAV01000002.1"/>
</dbReference>
<sequence length="215" mass="24874">MGREFISLFDEWAESYDQSVSGKDEEYREVFEQYEHILETVASKTTGTVVEFGVGTGNLTEKLLKARRTVYGIEPSLGMREKTKARFNDLELLDGDFLTFPQLPGEVDAIVSTYAFHHLTDEEKDSAIQLYSQILKENGKIVFADTAFTNEADREERHRIVKEKGYLNLLQDLQTEYYTTIDVLDDLFRKHGFDVSFEKLNTYVWLIEAVKTKKI</sequence>
<feature type="binding site" evidence="4">
    <location>
        <position position="74"/>
    </location>
    <ligand>
        <name>S-adenosyl-L-methionine</name>
        <dbReference type="ChEBI" id="CHEBI:59789"/>
    </ligand>
</feature>
<name>A0A0V8JA32_9BACL</name>
<organism evidence="6 7">
    <name type="scientific">Fictibacillus enclensis</name>
    <dbReference type="NCBI Taxonomy" id="1017270"/>
    <lineage>
        <taxon>Bacteria</taxon>
        <taxon>Bacillati</taxon>
        <taxon>Bacillota</taxon>
        <taxon>Bacilli</taxon>
        <taxon>Bacillales</taxon>
        <taxon>Fictibacillaceae</taxon>
        <taxon>Fictibacillus</taxon>
    </lineage>
</organism>
<dbReference type="AlphaFoldDB" id="A0A0V8JA32"/>
<evidence type="ECO:0000313" key="6">
    <source>
        <dbReference type="EMBL" id="KSU83829.1"/>
    </source>
</evidence>
<proteinExistence type="inferred from homology"/>
<evidence type="ECO:0000259" key="5">
    <source>
        <dbReference type="Pfam" id="PF13649"/>
    </source>
</evidence>
<reference evidence="6 7" key="1">
    <citation type="journal article" date="2014" name="Antonie Van Leeuwenhoek">
        <title>Fictibacillus enclensis sp. nov., isolated from marine sediment.</title>
        <authorList>
            <person name="Dastager S.G."/>
            <person name="Mawlankar R."/>
            <person name="Srinivasan K."/>
            <person name="Tang S.K."/>
            <person name="Lee J.C."/>
            <person name="Ramana V.V."/>
            <person name="Shouche Y.S."/>
        </authorList>
    </citation>
    <scope>NUCLEOTIDE SEQUENCE [LARGE SCALE GENOMIC DNA]</scope>
    <source>
        <strain evidence="6 7">NIO-1003</strain>
    </source>
</reference>
<evidence type="ECO:0000256" key="3">
    <source>
        <dbReference type="ARBA" id="ARBA00022691"/>
    </source>
</evidence>
<evidence type="ECO:0000256" key="1">
    <source>
        <dbReference type="ARBA" id="ARBA00022603"/>
    </source>
</evidence>
<feature type="binding site" evidence="4">
    <location>
        <position position="53"/>
    </location>
    <ligand>
        <name>S-adenosyl-L-methionine</name>
        <dbReference type="ChEBI" id="CHEBI:59789"/>
    </ligand>
</feature>
<comment type="similarity">
    <text evidence="4">Belongs to the methyltransferase superfamily. YrrT family.</text>
</comment>
<dbReference type="OrthoDB" id="465705at2"/>
<dbReference type="GO" id="GO:0032259">
    <property type="term" value="P:methylation"/>
    <property type="evidence" value="ECO:0007669"/>
    <property type="project" value="UniProtKB-KW"/>
</dbReference>
<dbReference type="GO" id="GO:0008757">
    <property type="term" value="F:S-adenosylmethionine-dependent methyltransferase activity"/>
    <property type="evidence" value="ECO:0007669"/>
    <property type="project" value="UniProtKB-UniRule"/>
</dbReference>
<dbReference type="InterPro" id="IPR029063">
    <property type="entry name" value="SAM-dependent_MTases_sf"/>
</dbReference>
<dbReference type="Proteomes" id="UP000054099">
    <property type="component" value="Unassembled WGS sequence"/>
</dbReference>
<dbReference type="HAMAP" id="MF_02100">
    <property type="entry name" value="Methyltr_YrrT"/>
    <property type="match status" value="1"/>
</dbReference>
<dbReference type="Gene3D" id="3.40.50.150">
    <property type="entry name" value="Vaccinia Virus protein VP39"/>
    <property type="match status" value="1"/>
</dbReference>